<dbReference type="EMBL" id="AMQN01015769">
    <property type="status" value="NOT_ANNOTATED_CDS"/>
    <property type="molecule type" value="Genomic_DNA"/>
</dbReference>
<organism evidence="2">
    <name type="scientific">Capitella teleta</name>
    <name type="common">Polychaete worm</name>
    <dbReference type="NCBI Taxonomy" id="283909"/>
    <lineage>
        <taxon>Eukaryota</taxon>
        <taxon>Metazoa</taxon>
        <taxon>Spiralia</taxon>
        <taxon>Lophotrochozoa</taxon>
        <taxon>Annelida</taxon>
        <taxon>Polychaeta</taxon>
        <taxon>Sedentaria</taxon>
        <taxon>Scolecida</taxon>
        <taxon>Capitellidae</taxon>
        <taxon>Capitella</taxon>
    </lineage>
</organism>
<dbReference type="InterPro" id="IPR050863">
    <property type="entry name" value="CenT-Element_Derived"/>
</dbReference>
<dbReference type="GO" id="GO:0005634">
    <property type="term" value="C:nucleus"/>
    <property type="evidence" value="ECO:0007669"/>
    <property type="project" value="TreeGrafter"/>
</dbReference>
<dbReference type="Proteomes" id="UP000014760">
    <property type="component" value="Unassembled WGS sequence"/>
</dbReference>
<dbReference type="PANTHER" id="PTHR19303:SF73">
    <property type="entry name" value="PROTEIN PDC2"/>
    <property type="match status" value="1"/>
</dbReference>
<dbReference type="EnsemblMetazoa" id="CapteT199284">
    <property type="protein sequence ID" value="CapteP199284"/>
    <property type="gene ID" value="CapteG199284"/>
</dbReference>
<dbReference type="OrthoDB" id="6071871at2759"/>
<dbReference type="PANTHER" id="PTHR19303">
    <property type="entry name" value="TRANSPOSON"/>
    <property type="match status" value="1"/>
</dbReference>
<dbReference type="HOGENOM" id="CLU_046752_8_0_1"/>
<gene>
    <name evidence="2" type="ORF">CAPTEDRAFT_199284</name>
</gene>
<proteinExistence type="predicted"/>
<reference evidence="4" key="1">
    <citation type="submission" date="2012-12" db="EMBL/GenBank/DDBJ databases">
        <authorList>
            <person name="Hellsten U."/>
            <person name="Grimwood J."/>
            <person name="Chapman J.A."/>
            <person name="Shapiro H."/>
            <person name="Aerts A."/>
            <person name="Otillar R.P."/>
            <person name="Terry A.Y."/>
            <person name="Boore J.L."/>
            <person name="Simakov O."/>
            <person name="Marletaz F."/>
            <person name="Cho S.-J."/>
            <person name="Edsinger-Gonzales E."/>
            <person name="Havlak P."/>
            <person name="Kuo D.-H."/>
            <person name="Larsson T."/>
            <person name="Lv J."/>
            <person name="Arendt D."/>
            <person name="Savage R."/>
            <person name="Osoegawa K."/>
            <person name="de Jong P."/>
            <person name="Lindberg D.R."/>
            <person name="Seaver E.C."/>
            <person name="Weisblat D.A."/>
            <person name="Putnam N.H."/>
            <person name="Grigoriev I.V."/>
            <person name="Rokhsar D.S."/>
        </authorList>
    </citation>
    <scope>NUCLEOTIDE SEQUENCE</scope>
    <source>
        <strain evidence="4">I ESC-2004</strain>
    </source>
</reference>
<evidence type="ECO:0008006" key="5">
    <source>
        <dbReference type="Google" id="ProtNLM"/>
    </source>
</evidence>
<feature type="region of interest" description="Disordered" evidence="1">
    <location>
        <begin position="14"/>
        <end position="40"/>
    </location>
</feature>
<name>R7T460_CAPTE</name>
<reference evidence="3" key="3">
    <citation type="submission" date="2015-06" db="UniProtKB">
        <authorList>
            <consortium name="EnsemblMetazoa"/>
        </authorList>
    </citation>
    <scope>IDENTIFICATION</scope>
</reference>
<evidence type="ECO:0000256" key="1">
    <source>
        <dbReference type="SAM" id="MobiDB-lite"/>
    </source>
</evidence>
<evidence type="ECO:0000313" key="2">
    <source>
        <dbReference type="EMBL" id="ELT87687.1"/>
    </source>
</evidence>
<dbReference type="EMBL" id="KB312197">
    <property type="protein sequence ID" value="ELT87687.1"/>
    <property type="molecule type" value="Genomic_DNA"/>
</dbReference>
<reference evidence="2 4" key="2">
    <citation type="journal article" date="2013" name="Nature">
        <title>Insights into bilaterian evolution from three spiralian genomes.</title>
        <authorList>
            <person name="Simakov O."/>
            <person name="Marletaz F."/>
            <person name="Cho S.J."/>
            <person name="Edsinger-Gonzales E."/>
            <person name="Havlak P."/>
            <person name="Hellsten U."/>
            <person name="Kuo D.H."/>
            <person name="Larsson T."/>
            <person name="Lv J."/>
            <person name="Arendt D."/>
            <person name="Savage R."/>
            <person name="Osoegawa K."/>
            <person name="de Jong P."/>
            <person name="Grimwood J."/>
            <person name="Chapman J.A."/>
            <person name="Shapiro H."/>
            <person name="Aerts A."/>
            <person name="Otillar R.P."/>
            <person name="Terry A.Y."/>
            <person name="Boore J.L."/>
            <person name="Grigoriev I.V."/>
            <person name="Lindberg D.R."/>
            <person name="Seaver E.C."/>
            <person name="Weisblat D.A."/>
            <person name="Putnam N.H."/>
            <person name="Rokhsar D.S."/>
        </authorList>
    </citation>
    <scope>NUCLEOTIDE SEQUENCE</scope>
    <source>
        <strain evidence="2 4">I ESC-2004</strain>
    </source>
</reference>
<keyword evidence="4" id="KW-1185">Reference proteome</keyword>
<evidence type="ECO:0000313" key="3">
    <source>
        <dbReference type="EnsemblMetazoa" id="CapteP199284"/>
    </source>
</evidence>
<feature type="compositionally biased region" description="Low complexity" evidence="1">
    <location>
        <begin position="29"/>
        <end position="40"/>
    </location>
</feature>
<dbReference type="AlphaFoldDB" id="R7T460"/>
<sequence>MSLLRYFKIADKTPRSYPTQPPGLPDLNAEATPEDAAACAAANREILRSQEKAATSNSKKRGDYSQYDEGQRLKIARYTIDNGPAKASRHFSALLGKREKPGRPTFLPADIDRAVQRHLRQVRREGGVINRSVVLATGRGFIISKGHRNPDGSPVLLTRGWAASLITRMGYVQRKGTKASKKKPDDFPAIKGDFLDRFVHAARDIPPEMIVNFDQTGLSIVPTSSWTLAEKGAKQVEIVGLDDKRQITALLGCSLTGDLLPLQLIYTGKTDKCHPSYAFPDDWQELLASNNIRVIFVPACCTGDLQPLDLTGNGDFKASLKECFIAWFADHVAAELDNGISTQPDLRLSTLKPLHGVKITWMLLTTLHDVALYHM</sequence>
<accession>R7T460</accession>
<evidence type="ECO:0000313" key="4">
    <source>
        <dbReference type="Proteomes" id="UP000014760"/>
    </source>
</evidence>
<dbReference type="OMA" id="CHARFEF"/>
<dbReference type="GO" id="GO:0003677">
    <property type="term" value="F:DNA binding"/>
    <property type="evidence" value="ECO:0007669"/>
    <property type="project" value="TreeGrafter"/>
</dbReference>
<protein>
    <recommendedName>
        <fullName evidence="5">DDE-1 domain-containing protein</fullName>
    </recommendedName>
</protein>